<keyword evidence="7" id="KW-1185">Reference proteome</keyword>
<dbReference type="InterPro" id="IPR000330">
    <property type="entry name" value="SNF2_N"/>
</dbReference>
<name>A0A9W6WDD9_CANBO</name>
<dbReference type="SMART" id="SM00487">
    <property type="entry name" value="DEXDc"/>
    <property type="match status" value="1"/>
</dbReference>
<accession>A0A9W6WDD9</accession>
<feature type="domain" description="Helicase ATP-binding" evidence="5">
    <location>
        <begin position="418"/>
        <end position="691"/>
    </location>
</feature>
<feature type="region of interest" description="Disordered" evidence="4">
    <location>
        <begin position="43"/>
        <end position="66"/>
    </location>
</feature>
<dbReference type="Gene3D" id="3.40.50.10810">
    <property type="entry name" value="Tandem AAA-ATPase domain"/>
    <property type="match status" value="2"/>
</dbReference>
<reference evidence="6" key="1">
    <citation type="submission" date="2023-04" db="EMBL/GenBank/DDBJ databases">
        <title>Candida boidinii NBRC 10035.</title>
        <authorList>
            <person name="Ichikawa N."/>
            <person name="Sato H."/>
            <person name="Tonouchi N."/>
        </authorList>
    </citation>
    <scope>NUCLEOTIDE SEQUENCE</scope>
    <source>
        <strain evidence="6">NBRC 10035</strain>
    </source>
</reference>
<dbReference type="EMBL" id="BSXN01000071">
    <property type="protein sequence ID" value="GME66961.1"/>
    <property type="molecule type" value="Genomic_DNA"/>
</dbReference>
<evidence type="ECO:0000256" key="4">
    <source>
        <dbReference type="SAM" id="MobiDB-lite"/>
    </source>
</evidence>
<keyword evidence="1" id="KW-0547">Nucleotide-binding</keyword>
<dbReference type="SUPFAM" id="SSF52540">
    <property type="entry name" value="P-loop containing nucleoside triphosphate hydrolases"/>
    <property type="match status" value="1"/>
</dbReference>
<feature type="coiled-coil region" evidence="3">
    <location>
        <begin position="873"/>
        <end position="900"/>
    </location>
</feature>
<evidence type="ECO:0000313" key="6">
    <source>
        <dbReference type="EMBL" id="GME66961.1"/>
    </source>
</evidence>
<dbReference type="InterPro" id="IPR014001">
    <property type="entry name" value="Helicase_ATP-bd"/>
</dbReference>
<keyword evidence="3" id="KW-0175">Coiled coil</keyword>
<dbReference type="Proteomes" id="UP001165120">
    <property type="component" value="Unassembled WGS sequence"/>
</dbReference>
<gene>
    <name evidence="6" type="ORF">Cboi02_000039900</name>
</gene>
<dbReference type="GO" id="GO:0005634">
    <property type="term" value="C:nucleus"/>
    <property type="evidence" value="ECO:0007669"/>
    <property type="project" value="TreeGrafter"/>
</dbReference>
<sequence>MTVPIKEETPVLELDPSVLQTEAANIDSTFLIRVINYFSDAKKNPTSKSSNGKNKRKRDNLNDFPTDEYLINPDSIEPPLGKNNLKIPKKFIQVANTTFTCTHTVSDQDVIASYKRCLIKNFASTDDPNLESQNEFVITPIDVMFSIGEDGLIKISTVQKHKMKSLNIINLKIDDFYFPLIQAHCQLLKATKVVKQMPNKEIEKPVLYLSFNINLNELRISIKIHYKIRFQESINVSNTIDNQKKIQDLFSILFHDDSTNYQRANLSQAEINAYNDRELPIDQPRYGYNIRSLQPPEFYDIITKNTQKNYFDPKSHKLAIPGLRKTLLGFQRQSLHWLLERENVILNEETMETTPIEFFNLQDIEKNDDETEKLEKLVEKISISLDKIAFGWSRIRSIGGELDNIFYNASTGNICTLETAKEYLSQLKDFSPPAQGLLAEEMGLGKTIEVISLIKTNMRKNILSLDQTKIDPYNSERSLFETKSTLIICPETIIGQWKQEIQDITSELSVTIYEGVFNYEKQAEYNNTVFSPKLLAKKLTEYDIILVSYKVAANEVYRASYNPTSRPKRQCTKRTVSVASSTQRRSKKAVEAESKSLSGELINSGNEVIEGDEYVRRDYSSPLVYLEFWRIVLDEVQMTSNAFSNASQIARVLPRVHAWGVSGTVIRNSLHDLWSLFSFLRLYPLGTLTYGPASPMRRLLDEKIPFLAIRLIKSIVIRHTKKMVAEQIKLPPQSRYLLTTPFTAIEQDNYNNQYELFLDRSRLDINGNLTSDYWTASEFYPIMRQWLSRLRQLCCHARIGSGSTKKRFGTFHGNNEKRRIGTLEEVLRDVQDNARDEVLYNERLHSSLKIKSAKILEFLRKPELACTIFEELIPVLLEKIQQLKDLKKLEENELVKLEEISDVDAKSETKLKNQNKKNNQNEIANDINNRLLALSLKIRSWNELLYQSYFLLASSYYQRYRPMSPMPDKFDSYGEVQEPIYEEDPDGNSKLKTEIIDPTKLTNFKDSKWGGSTQ</sequence>
<dbReference type="GO" id="GO:0006974">
    <property type="term" value="P:DNA damage response"/>
    <property type="evidence" value="ECO:0007669"/>
    <property type="project" value="TreeGrafter"/>
</dbReference>
<proteinExistence type="predicted"/>
<evidence type="ECO:0000256" key="2">
    <source>
        <dbReference type="ARBA" id="ARBA00022840"/>
    </source>
</evidence>
<protein>
    <submittedName>
        <fullName evidence="6">Unnamed protein product</fullName>
    </submittedName>
</protein>
<keyword evidence="2" id="KW-0067">ATP-binding</keyword>
<evidence type="ECO:0000259" key="5">
    <source>
        <dbReference type="SMART" id="SM00487"/>
    </source>
</evidence>
<dbReference type="InterPro" id="IPR052583">
    <property type="entry name" value="ATP-helicase/E3_Ub-Ligase"/>
</dbReference>
<dbReference type="AlphaFoldDB" id="A0A9W6WDD9"/>
<dbReference type="GO" id="GO:0000209">
    <property type="term" value="P:protein polyubiquitination"/>
    <property type="evidence" value="ECO:0007669"/>
    <property type="project" value="TreeGrafter"/>
</dbReference>
<dbReference type="PANTHER" id="PTHR45865">
    <property type="entry name" value="E3 UBIQUITIN-PROTEIN LIGASE SHPRH FAMILY MEMBER"/>
    <property type="match status" value="1"/>
</dbReference>
<dbReference type="GO" id="GO:0061630">
    <property type="term" value="F:ubiquitin protein ligase activity"/>
    <property type="evidence" value="ECO:0007669"/>
    <property type="project" value="TreeGrafter"/>
</dbReference>
<dbReference type="InterPro" id="IPR038718">
    <property type="entry name" value="SNF2-like_sf"/>
</dbReference>
<evidence type="ECO:0000313" key="7">
    <source>
        <dbReference type="Proteomes" id="UP001165120"/>
    </source>
</evidence>
<comment type="caution">
    <text evidence="6">The sequence shown here is derived from an EMBL/GenBank/DDBJ whole genome shotgun (WGS) entry which is preliminary data.</text>
</comment>
<dbReference type="Pfam" id="PF00176">
    <property type="entry name" value="SNF2-rel_dom"/>
    <property type="match status" value="1"/>
</dbReference>
<organism evidence="6 7">
    <name type="scientific">Candida boidinii</name>
    <name type="common">Yeast</name>
    <dbReference type="NCBI Taxonomy" id="5477"/>
    <lineage>
        <taxon>Eukaryota</taxon>
        <taxon>Fungi</taxon>
        <taxon>Dikarya</taxon>
        <taxon>Ascomycota</taxon>
        <taxon>Saccharomycotina</taxon>
        <taxon>Pichiomycetes</taxon>
        <taxon>Pichiales</taxon>
        <taxon>Pichiaceae</taxon>
        <taxon>Ogataea</taxon>
        <taxon>Ogataea/Candida clade</taxon>
    </lineage>
</organism>
<evidence type="ECO:0000256" key="3">
    <source>
        <dbReference type="SAM" id="Coils"/>
    </source>
</evidence>
<dbReference type="GO" id="GO:0005524">
    <property type="term" value="F:ATP binding"/>
    <property type="evidence" value="ECO:0007669"/>
    <property type="project" value="InterPro"/>
</dbReference>
<dbReference type="PANTHER" id="PTHR45865:SF1">
    <property type="entry name" value="E3 UBIQUITIN-PROTEIN LIGASE SHPRH"/>
    <property type="match status" value="1"/>
</dbReference>
<dbReference type="InterPro" id="IPR027417">
    <property type="entry name" value="P-loop_NTPase"/>
</dbReference>
<evidence type="ECO:0000256" key="1">
    <source>
        <dbReference type="ARBA" id="ARBA00022741"/>
    </source>
</evidence>